<dbReference type="OrthoDB" id="20872at2759"/>
<dbReference type="EMBL" id="JAGMUU010000024">
    <property type="protein sequence ID" value="KAH7124958.1"/>
    <property type="molecule type" value="Genomic_DNA"/>
</dbReference>
<proteinExistence type="predicted"/>
<dbReference type="Gene3D" id="1.20.120.1020">
    <property type="entry name" value="Prion-inhibition and propagation, HeLo domain"/>
    <property type="match status" value="1"/>
</dbReference>
<dbReference type="InterPro" id="IPR029498">
    <property type="entry name" value="HeLo_dom"/>
</dbReference>
<feature type="domain" description="Prion-inhibition and propagation HeLo" evidence="2">
    <location>
        <begin position="8"/>
        <end position="77"/>
    </location>
</feature>
<keyword evidence="4" id="KW-1185">Reference proteome</keyword>
<protein>
    <recommendedName>
        <fullName evidence="2">Prion-inhibition and propagation HeLo domain-containing protein</fullName>
    </recommendedName>
</protein>
<evidence type="ECO:0000313" key="4">
    <source>
        <dbReference type="Proteomes" id="UP000717696"/>
    </source>
</evidence>
<evidence type="ECO:0000313" key="3">
    <source>
        <dbReference type="EMBL" id="KAH7124958.1"/>
    </source>
</evidence>
<dbReference type="AlphaFoldDB" id="A0A9P9DTF7"/>
<feature type="compositionally biased region" description="Polar residues" evidence="1">
    <location>
        <begin position="251"/>
        <end position="262"/>
    </location>
</feature>
<dbReference type="Proteomes" id="UP000717696">
    <property type="component" value="Unassembled WGS sequence"/>
</dbReference>
<name>A0A9P9DTF7_9HYPO</name>
<organism evidence="3 4">
    <name type="scientific">Dactylonectria estremocensis</name>
    <dbReference type="NCBI Taxonomy" id="1079267"/>
    <lineage>
        <taxon>Eukaryota</taxon>
        <taxon>Fungi</taxon>
        <taxon>Dikarya</taxon>
        <taxon>Ascomycota</taxon>
        <taxon>Pezizomycotina</taxon>
        <taxon>Sordariomycetes</taxon>
        <taxon>Hypocreomycetidae</taxon>
        <taxon>Hypocreales</taxon>
        <taxon>Nectriaceae</taxon>
        <taxon>Dactylonectria</taxon>
    </lineage>
</organism>
<gene>
    <name evidence="3" type="ORF">B0J13DRAFT_647001</name>
</gene>
<feature type="domain" description="Prion-inhibition and propagation HeLo" evidence="2">
    <location>
        <begin position="100"/>
        <end position="171"/>
    </location>
</feature>
<evidence type="ECO:0000259" key="2">
    <source>
        <dbReference type="Pfam" id="PF14479"/>
    </source>
</evidence>
<dbReference type="Pfam" id="PF14479">
    <property type="entry name" value="HeLo"/>
    <property type="match status" value="2"/>
</dbReference>
<reference evidence="3" key="1">
    <citation type="journal article" date="2021" name="Nat. Commun.">
        <title>Genetic determinants of endophytism in the Arabidopsis root mycobiome.</title>
        <authorList>
            <person name="Mesny F."/>
            <person name="Miyauchi S."/>
            <person name="Thiergart T."/>
            <person name="Pickel B."/>
            <person name="Atanasova L."/>
            <person name="Karlsson M."/>
            <person name="Huettel B."/>
            <person name="Barry K.W."/>
            <person name="Haridas S."/>
            <person name="Chen C."/>
            <person name="Bauer D."/>
            <person name="Andreopoulos W."/>
            <person name="Pangilinan J."/>
            <person name="LaButti K."/>
            <person name="Riley R."/>
            <person name="Lipzen A."/>
            <person name="Clum A."/>
            <person name="Drula E."/>
            <person name="Henrissat B."/>
            <person name="Kohler A."/>
            <person name="Grigoriev I.V."/>
            <person name="Martin F.M."/>
            <person name="Hacquard S."/>
        </authorList>
    </citation>
    <scope>NUCLEOTIDE SEQUENCE</scope>
    <source>
        <strain evidence="3">MPI-CAGE-AT-0021</strain>
    </source>
</reference>
<dbReference type="InterPro" id="IPR038305">
    <property type="entry name" value="HeLo_sf"/>
</dbReference>
<sequence length="544" mass="60142">MAGLEVPGFVIGAVSLASLFKTCLECVEYIEAGKDMSKDLCISFTLLDLQKCRLQLFGDKSGIFEPECNPCGSNDFREKYRTFIKSLSDRVTAENITDIEAYADSVTEKQKGTNFFIKTRWAVHDRSKFKEPVEVVTRLIDALTIFTGEEKSIKNEIIWEIRQMRDLVPLERIERACRRLDHALSTVASGVIEVISNAESRGLNEEELGIEIGRRAVVSGDSDSEDDEPAKTKDTIAPSPTPKPGHGPSSKEANTQPDSNTEIAKKGTPSDGIARVFLIAHGSDGMDSMASQPFVTEGELPSFNEPEYNPRRGLLSAIRLAEVCQPILYNRDVWYGQKYCYVAPTSSHIELSIAISGKSQQPPIIRIDNRLLWKNKDAVLASLETASEVLGECELNAHSTHGPRLSHSGQLWPPLLRYLDTKYLDNLLSIAEDKEAGTTGSSGDAQAFGLHSIFAMHKDGGTYCYGDIIVIADRGRIQELLGSPVVQVDCSVRVESITQLHRLPRDAKEALDDSEPYLAWLHLSLSHMGSRLHLGYQCTTPKVV</sequence>
<accession>A0A9P9DTF7</accession>
<comment type="caution">
    <text evidence="3">The sequence shown here is derived from an EMBL/GenBank/DDBJ whole genome shotgun (WGS) entry which is preliminary data.</text>
</comment>
<feature type="region of interest" description="Disordered" evidence="1">
    <location>
        <begin position="215"/>
        <end position="268"/>
    </location>
</feature>
<evidence type="ECO:0000256" key="1">
    <source>
        <dbReference type="SAM" id="MobiDB-lite"/>
    </source>
</evidence>